<feature type="domain" description="DUF551" evidence="1">
    <location>
        <begin position="138"/>
        <end position="166"/>
    </location>
</feature>
<dbReference type="Pfam" id="PF04448">
    <property type="entry name" value="DUF551"/>
    <property type="match status" value="1"/>
</dbReference>
<gene>
    <name evidence="2" type="ORF">UFOVP28_81</name>
</gene>
<reference evidence="2" key="1">
    <citation type="submission" date="2020-04" db="EMBL/GenBank/DDBJ databases">
        <authorList>
            <person name="Chiriac C."/>
            <person name="Salcher M."/>
            <person name="Ghai R."/>
            <person name="Kavagutti S V."/>
        </authorList>
    </citation>
    <scope>NUCLEOTIDE SEQUENCE</scope>
</reference>
<dbReference type="InterPro" id="IPR007539">
    <property type="entry name" value="DUF551"/>
</dbReference>
<evidence type="ECO:0000259" key="1">
    <source>
        <dbReference type="Pfam" id="PF04448"/>
    </source>
</evidence>
<organism evidence="2">
    <name type="scientific">uncultured Caudovirales phage</name>
    <dbReference type="NCBI Taxonomy" id="2100421"/>
    <lineage>
        <taxon>Viruses</taxon>
        <taxon>Duplodnaviria</taxon>
        <taxon>Heunggongvirae</taxon>
        <taxon>Uroviricota</taxon>
        <taxon>Caudoviricetes</taxon>
        <taxon>Peduoviridae</taxon>
        <taxon>Maltschvirus</taxon>
        <taxon>Maltschvirus maltsch</taxon>
    </lineage>
</organism>
<accession>A0A6J5KRS9</accession>
<dbReference type="EMBL" id="LR796165">
    <property type="protein sequence ID" value="CAB4122939.1"/>
    <property type="molecule type" value="Genomic_DNA"/>
</dbReference>
<proteinExistence type="predicted"/>
<protein>
    <recommendedName>
        <fullName evidence="1">DUF551 domain-containing protein</fullName>
    </recommendedName>
</protein>
<evidence type="ECO:0000313" key="2">
    <source>
        <dbReference type="EMBL" id="CAB4122939.1"/>
    </source>
</evidence>
<sequence>MTMTNVEAANTIRMSLNHQTVELSQWHRALGVALTALEATGEPVGWASRNPKTGFLAMYDSYTDAAMYDGPDKVVPLYLHPAPSVPAWQPIETAPFGPTKIYTWGTISETTWLLTCRVGERGVNLCFARCIDGNDIEWVDAEGRTTVTHNSFAPPTHWMPLPPAPEVKS</sequence>
<name>A0A6J5KRS9_9CAUD</name>